<evidence type="ECO:0000256" key="1">
    <source>
        <dbReference type="SAM" id="Phobius"/>
    </source>
</evidence>
<dbReference type="Proteomes" id="UP000005546">
    <property type="component" value="Unassembled WGS sequence"/>
</dbReference>
<dbReference type="HOGENOM" id="CLU_659979_0_0_10"/>
<reference evidence="2 3" key="1">
    <citation type="submission" date="2011-02" db="EMBL/GenBank/DDBJ databases">
        <authorList>
            <person name="Weinstock G."/>
            <person name="Sodergren E."/>
            <person name="Clifton S."/>
            <person name="Fulton L."/>
            <person name="Fulton B."/>
            <person name="Courtney L."/>
            <person name="Fronick C."/>
            <person name="Harrison M."/>
            <person name="Strong C."/>
            <person name="Farmer C."/>
            <person name="Delahaunty K."/>
            <person name="Markovic C."/>
            <person name="Hall O."/>
            <person name="Minx P."/>
            <person name="Tomlinson C."/>
            <person name="Mitreva M."/>
            <person name="Hou S."/>
            <person name="Chen J."/>
            <person name="Wollam A."/>
            <person name="Pepin K.H."/>
            <person name="Johnson M."/>
            <person name="Bhonagiri V."/>
            <person name="Zhang X."/>
            <person name="Suruliraj S."/>
            <person name="Warren W."/>
            <person name="Chinwalla A."/>
            <person name="Mardis E.R."/>
            <person name="Wilson R.K."/>
        </authorList>
    </citation>
    <scope>NUCLEOTIDE SEQUENCE [LARGE SCALE GENOMIC DNA]</scope>
    <source>
        <strain evidence="2 3">YIT 11841</strain>
    </source>
</reference>
<dbReference type="AlphaFoldDB" id="F3QTP7"/>
<proteinExistence type="predicted"/>
<feature type="transmembrane region" description="Helical" evidence="1">
    <location>
        <begin position="205"/>
        <end position="224"/>
    </location>
</feature>
<keyword evidence="1" id="KW-0812">Transmembrane</keyword>
<dbReference type="EMBL" id="AFBR01000038">
    <property type="protein sequence ID" value="EGG54460.1"/>
    <property type="molecule type" value="Genomic_DNA"/>
</dbReference>
<feature type="transmembrane region" description="Helical" evidence="1">
    <location>
        <begin position="236"/>
        <end position="258"/>
    </location>
</feature>
<dbReference type="OrthoDB" id="1079487at2"/>
<keyword evidence="1" id="KW-1133">Transmembrane helix</keyword>
<feature type="transmembrane region" description="Helical" evidence="1">
    <location>
        <begin position="90"/>
        <end position="108"/>
    </location>
</feature>
<accession>F3QTP7</accession>
<gene>
    <name evidence="2" type="ORF">HMPREF9442_01566</name>
</gene>
<protein>
    <submittedName>
        <fullName evidence="2">Conserved domain protein</fullName>
    </submittedName>
</protein>
<dbReference type="STRING" id="762982.HMPREF9442_01566"/>
<feature type="transmembrane region" description="Helical" evidence="1">
    <location>
        <begin position="401"/>
        <end position="417"/>
    </location>
</feature>
<feature type="transmembrane region" description="Helical" evidence="1">
    <location>
        <begin position="60"/>
        <end position="78"/>
    </location>
</feature>
<name>F3QTP7_9BACT</name>
<feature type="transmembrane region" description="Helical" evidence="1">
    <location>
        <begin position="343"/>
        <end position="362"/>
    </location>
</feature>
<comment type="caution">
    <text evidence="2">The sequence shown here is derived from an EMBL/GenBank/DDBJ whole genome shotgun (WGS) entry which is preliminary data.</text>
</comment>
<keyword evidence="3" id="KW-1185">Reference proteome</keyword>
<organism evidence="2 3">
    <name type="scientific">Paraprevotella xylaniphila YIT 11841</name>
    <dbReference type="NCBI Taxonomy" id="762982"/>
    <lineage>
        <taxon>Bacteria</taxon>
        <taxon>Pseudomonadati</taxon>
        <taxon>Bacteroidota</taxon>
        <taxon>Bacteroidia</taxon>
        <taxon>Bacteroidales</taxon>
        <taxon>Prevotellaceae</taxon>
        <taxon>Paraprevotella</taxon>
    </lineage>
</organism>
<keyword evidence="1" id="KW-0472">Membrane</keyword>
<feature type="transmembrane region" description="Helical" evidence="1">
    <location>
        <begin position="6"/>
        <end position="21"/>
    </location>
</feature>
<dbReference type="eggNOG" id="ENOG50337UM">
    <property type="taxonomic scope" value="Bacteria"/>
</dbReference>
<evidence type="ECO:0000313" key="3">
    <source>
        <dbReference type="Proteomes" id="UP000005546"/>
    </source>
</evidence>
<feature type="transmembrane region" description="Helical" evidence="1">
    <location>
        <begin position="183"/>
        <end position="199"/>
    </location>
</feature>
<feature type="transmembrane region" description="Helical" evidence="1">
    <location>
        <begin position="159"/>
        <end position="176"/>
    </location>
</feature>
<feature type="transmembrane region" description="Helical" evidence="1">
    <location>
        <begin position="374"/>
        <end position="395"/>
    </location>
</feature>
<evidence type="ECO:0000313" key="2">
    <source>
        <dbReference type="EMBL" id="EGG54460.1"/>
    </source>
</evidence>
<dbReference type="NCBIfam" id="TIGR04370">
    <property type="entry name" value="glyco_rpt_poly"/>
    <property type="match status" value="1"/>
</dbReference>
<feature type="transmembrane region" description="Helical" evidence="1">
    <location>
        <begin position="28"/>
        <end position="48"/>
    </location>
</feature>
<sequence>MPVVVAFSIFHVILFILVSCYRKDKACLRYIMFIWMLSSIFSIIFYTASQEYNKITIIPYIFFATCLAISIIPFGYIDDRYSTITIRNKFFFERIILFFCLISIIPFFENAIHLVKTFSFDNSDALATLYADKMEGDFNKQKVVNWYSPVGKICNSLNLKFQYCSLFLLFLYLGYGKINKYKLGGLLMGCVNPVLYTLSLSGRSAVVFTSLNAIFTYLMFRNYIKNRNYIKRIKAIAIGIFSIFILLFSIMTFARYSMSEGAQTVSLLGWISLYAGEGTLNFNQNMWHTQAFTEGDNCFAFIKYILGMDTFTDFLERRDYWGPKMGISPSRFYTFVGDMYSDFGYFIIPFLLTLSFILKKAIFKKHIIASNKLYILYVWGMLCVTGFTCFTYKTFSNSLDLFTGFLIIWLINSSIGLKNKNDIFITPQYFIK</sequence>